<dbReference type="RefSeq" id="WP_108437082.1">
    <property type="nucleotide sequence ID" value="NZ_CP028918.1"/>
</dbReference>
<evidence type="ECO:0000256" key="1">
    <source>
        <dbReference type="ARBA" id="ARBA00022448"/>
    </source>
</evidence>
<dbReference type="Pfam" id="PF10070">
    <property type="entry name" value="DabA"/>
    <property type="match status" value="1"/>
</dbReference>
<dbReference type="KEGG" id="geh:HYN69_07585"/>
<proteinExistence type="inferred from homology"/>
<keyword evidence="2 6" id="KW-1003">Cell membrane</keyword>
<comment type="similarity">
    <text evidence="6">Belongs to the inorganic carbon transporter (TC 9.A.2) DabA family.</text>
</comment>
<evidence type="ECO:0000256" key="4">
    <source>
        <dbReference type="ARBA" id="ARBA00022833"/>
    </source>
</evidence>
<keyword evidence="3 6" id="KW-0479">Metal-binding</keyword>
<comment type="subunit">
    <text evidence="6">Forms a complex with DabB.</text>
</comment>
<dbReference type="AlphaFoldDB" id="A0A2S0UR62"/>
<dbReference type="PANTHER" id="PTHR38344:SF1">
    <property type="entry name" value="INORGANIC CARBON TRANSPORTER SUBUNIT DABA-RELATED"/>
    <property type="match status" value="1"/>
</dbReference>
<dbReference type="InterPro" id="IPR018752">
    <property type="entry name" value="DabA"/>
</dbReference>
<protein>
    <recommendedName>
        <fullName evidence="6">Probable inorganic carbon transporter subunit DabA</fullName>
    </recommendedName>
</protein>
<dbReference type="EMBL" id="CP028918">
    <property type="protein sequence ID" value="AWB50272.1"/>
    <property type="molecule type" value="Genomic_DNA"/>
</dbReference>
<keyword evidence="1 6" id="KW-0813">Transport</keyword>
<feature type="binding site" evidence="6">
    <location>
        <position position="485"/>
    </location>
    <ligand>
        <name>Zn(2+)</name>
        <dbReference type="ChEBI" id="CHEBI:29105"/>
    </ligand>
</feature>
<evidence type="ECO:0000313" key="8">
    <source>
        <dbReference type="Proteomes" id="UP000244496"/>
    </source>
</evidence>
<organism evidence="7 8">
    <name type="scientific">Paragemmobacter aquarius</name>
    <dbReference type="NCBI Taxonomy" id="2169400"/>
    <lineage>
        <taxon>Bacteria</taxon>
        <taxon>Pseudomonadati</taxon>
        <taxon>Pseudomonadota</taxon>
        <taxon>Alphaproteobacteria</taxon>
        <taxon>Rhodobacterales</taxon>
        <taxon>Paracoccaceae</taxon>
        <taxon>Paragemmobacter</taxon>
    </lineage>
</organism>
<comment type="cofactor">
    <cofactor evidence="6">
        <name>Zn(2+)</name>
        <dbReference type="ChEBI" id="CHEBI:29105"/>
    </cofactor>
</comment>
<dbReference type="HAMAP" id="MF_01871">
    <property type="entry name" value="DabA"/>
    <property type="match status" value="1"/>
</dbReference>
<evidence type="ECO:0000313" key="7">
    <source>
        <dbReference type="EMBL" id="AWB50272.1"/>
    </source>
</evidence>
<dbReference type="GO" id="GO:0008270">
    <property type="term" value="F:zinc ion binding"/>
    <property type="evidence" value="ECO:0007669"/>
    <property type="project" value="UniProtKB-UniRule"/>
</dbReference>
<comment type="subcellular location">
    <subcellularLocation>
        <location evidence="6">Cell membrane</location>
        <topology evidence="6">Peripheral membrane protein</topology>
    </subcellularLocation>
</comment>
<dbReference type="Proteomes" id="UP000244496">
    <property type="component" value="Chromosome"/>
</dbReference>
<name>A0A2S0UR62_9RHOB</name>
<sequence length="785" mass="81976">MLVKHRDNFTGPFLEIISAARAAVRAIPPAFPLSATVAVNPFLGQTAAGLAEAGQRMARVGGLRLTLPRAHFAAELAAGRITPQDIAAVLTEGLTLDAVLGAVTAPGAAPKPVPTVAELAAEVSGIDWPAILLDRIGIYAAARFDQGQAMWPLSAAGGLYEGWLQFATQDLGPEIAGLTGFAERVAGAPDDAWAAVARVVSALGIGSPEAEVYFHALLHRLGGWAQAARWKLWQAELVGDNDDAVTDLLAIRLIWEEALFAQYGDRLSAAWAEAVRAYGAGDAPAPDLRIDAVLQAASERAGQRRLGAVLAAPVRAMAAAPKLQAAFCIDVRSEVFRRALESVDDGIETIGFAGFFGLPLAHRPFGSVAHEAHLPVLLNAGLTSTPDVAPEVEEAARITARAKRAWGRFRQAAVSSFAFVEAVGPVYGAKLVRDALGLGTAAGVAEPAPVIVGLSVAAKIDTAATVLGAMSLRSGFAPVVLLVGHGADVVNNPHQSALHCGACGGRTGEVSARALAALLNDAGVRAGLVEKGIAIPAETRFIAGLHDTVSDGITLYDVAGDVSQLRGWLDRAAVLARAERAGRLPNAGVKGRGLARRGRNWAETRPEWGLAGCSAFIAAPRHRTAGRDLGGRAFLHSYDWRQDAGFGTLELILTAPVVVASWISLQYYGSVVAPEAFGGGNKLLHNVVGGFGVLEGHSGAPRVGLPWQSVHDGQGLQHDPLRLTVVVEAPAGAITAVLARHDGLRALFDNGWLHLMRLDDAGQLAERLLPGLVWEPVPGEMKLSA</sequence>
<comment type="function">
    <text evidence="6">Part of an energy-coupled inorganic carbon pump.</text>
</comment>
<reference evidence="7 8" key="1">
    <citation type="submission" date="2018-04" db="EMBL/GenBank/DDBJ databases">
        <title>Genome sequencing of Gemmobacter.</title>
        <authorList>
            <person name="Yi H."/>
            <person name="Baek M.-G."/>
        </authorList>
    </citation>
    <scope>NUCLEOTIDE SEQUENCE [LARGE SCALE GENOMIC DNA]</scope>
    <source>
        <strain evidence="7 8">HYN0069</strain>
    </source>
</reference>
<evidence type="ECO:0000256" key="6">
    <source>
        <dbReference type="HAMAP-Rule" id="MF_01871"/>
    </source>
</evidence>
<dbReference type="PANTHER" id="PTHR38344">
    <property type="entry name" value="UPF0753 PROTEIN AQ_863"/>
    <property type="match status" value="1"/>
</dbReference>
<dbReference type="OrthoDB" id="9805101at2"/>
<feature type="binding site" evidence="6">
    <location>
        <position position="328"/>
    </location>
    <ligand>
        <name>Zn(2+)</name>
        <dbReference type="ChEBI" id="CHEBI:29105"/>
    </ligand>
</feature>
<evidence type="ECO:0000256" key="2">
    <source>
        <dbReference type="ARBA" id="ARBA00022475"/>
    </source>
</evidence>
<feature type="binding site" evidence="6">
    <location>
        <position position="500"/>
    </location>
    <ligand>
        <name>Zn(2+)</name>
        <dbReference type="ChEBI" id="CHEBI:29105"/>
    </ligand>
</feature>
<accession>A0A2S0UR62</accession>
<gene>
    <name evidence="6" type="primary">dabA</name>
    <name evidence="7" type="ORF">HYN69_07585</name>
</gene>
<keyword evidence="8" id="KW-1185">Reference proteome</keyword>
<evidence type="ECO:0000256" key="3">
    <source>
        <dbReference type="ARBA" id="ARBA00022723"/>
    </source>
</evidence>
<feature type="binding site" evidence="6">
    <location>
        <position position="330"/>
    </location>
    <ligand>
        <name>Zn(2+)</name>
        <dbReference type="ChEBI" id="CHEBI:29105"/>
    </ligand>
</feature>
<dbReference type="GO" id="GO:0005886">
    <property type="term" value="C:plasma membrane"/>
    <property type="evidence" value="ECO:0007669"/>
    <property type="project" value="UniProtKB-SubCell"/>
</dbReference>
<evidence type="ECO:0000256" key="5">
    <source>
        <dbReference type="ARBA" id="ARBA00023136"/>
    </source>
</evidence>
<keyword evidence="5 6" id="KW-0472">Membrane</keyword>
<keyword evidence="4 6" id="KW-0862">Zinc</keyword>